<proteinExistence type="inferred from homology"/>
<evidence type="ECO:0000256" key="2">
    <source>
        <dbReference type="ARBA" id="ARBA00006275"/>
    </source>
</evidence>
<name>A0A0B7HXQ7_9FLAO</name>
<evidence type="ECO:0000256" key="4">
    <source>
        <dbReference type="ARBA" id="ARBA00023136"/>
    </source>
</evidence>
<evidence type="ECO:0000256" key="1">
    <source>
        <dbReference type="ARBA" id="ARBA00004442"/>
    </source>
</evidence>
<keyword evidence="6" id="KW-0175">Coiled coil</keyword>
<keyword evidence="5" id="KW-0998">Cell outer membrane</keyword>
<dbReference type="GO" id="GO:0009279">
    <property type="term" value="C:cell outer membrane"/>
    <property type="evidence" value="ECO:0007669"/>
    <property type="project" value="UniProtKB-SubCell"/>
</dbReference>
<dbReference type="AlphaFoldDB" id="A0A0B7HXQ7"/>
<evidence type="ECO:0000256" key="5">
    <source>
        <dbReference type="ARBA" id="ARBA00023237"/>
    </source>
</evidence>
<evidence type="ECO:0000256" key="7">
    <source>
        <dbReference type="SAM" id="SignalP"/>
    </source>
</evidence>
<dbReference type="OrthoDB" id="5694214at2"/>
<keyword evidence="3 7" id="KW-0732">Signal</keyword>
<dbReference type="EMBL" id="CDOG01000012">
    <property type="protein sequence ID" value="CEN36641.1"/>
    <property type="molecule type" value="Genomic_DNA"/>
</dbReference>
<feature type="chain" id="PRO_5009757876" evidence="7">
    <location>
        <begin position="27"/>
        <end position="640"/>
    </location>
</feature>
<dbReference type="PROSITE" id="PS51257">
    <property type="entry name" value="PROKAR_LIPOPROTEIN"/>
    <property type="match status" value="1"/>
</dbReference>
<protein>
    <submittedName>
        <fullName evidence="9">RagB/SusD family protein</fullName>
    </submittedName>
</protein>
<accession>A0A0B7HXQ7</accession>
<evidence type="ECO:0000256" key="3">
    <source>
        <dbReference type="ARBA" id="ARBA00022729"/>
    </source>
</evidence>
<evidence type="ECO:0000313" key="10">
    <source>
        <dbReference type="Proteomes" id="UP000038083"/>
    </source>
</evidence>
<feature type="coiled-coil region" evidence="6">
    <location>
        <begin position="503"/>
        <end position="530"/>
    </location>
</feature>
<gene>
    <name evidence="9" type="ORF">CCYN74_20006</name>
</gene>
<evidence type="ECO:0000259" key="8">
    <source>
        <dbReference type="Pfam" id="PF07980"/>
    </source>
</evidence>
<evidence type="ECO:0000256" key="6">
    <source>
        <dbReference type="SAM" id="Coils"/>
    </source>
</evidence>
<dbReference type="InterPro" id="IPR012944">
    <property type="entry name" value="SusD_RagB_dom"/>
</dbReference>
<sequence>MNMFRKIKLYGIVLLAVLGVTSCSDYLDVVPPEQPGLPDASKNYNTSLGFLYSCYGGIANPIGYLTVEGASDEWVLPPLWNGRPQIMTYDLNTSANIADGWLWGTYYRFVGQCHLFLQELPNMRGVSDEDKKIWEAEVKFLLGYYHMQTLILYGPCPITDKYIDPETSEKEYPGRYHFDYVTDWIVNKFDEAAAVLPPSYSGEKWGRATATIAKAMKARLLLYAASPLWNGSFPAPQWKNLNFETPGYGKDLVSLTYDKAKWERARKACQEALDFALSQGGSSLYTDEEHYAQEGIALPFVPGVDANTPEGKAFLKKVMLMRYLVTTRSTEGNREIIWGIADQGNVVQGSLPHRILKKTDGNYVNGWSGVSPILNTSIEYFYTKNGKRPVHDDSFASSDNWFSSANITSRPEIINLNVNREPRFYAWFGFDGGDYGSKIANGAPLRIELRDAQKNGYNPELFNRDNNVTGYFSQKFVLPSLNYNLSGSDGGSNQTKPRSLIRLAELYLNLAECEAELDNVASAIENLNVVRNRAGIPDLTTSDLSVQNIREWVKNERFIELWNEGHRYYDVRRWMIAPQTMGSGMRKGLNAYGIKNPTFEQFNTVKPVNQEFRWNNRMYLLPVFHIEVYKNPQMVQAPGY</sequence>
<keyword evidence="4" id="KW-0472">Membrane</keyword>
<comment type="subcellular location">
    <subcellularLocation>
        <location evidence="1">Cell outer membrane</location>
    </subcellularLocation>
</comment>
<feature type="domain" description="RagB/SusD" evidence="8">
    <location>
        <begin position="360"/>
        <end position="640"/>
    </location>
</feature>
<dbReference type="InterPro" id="IPR011990">
    <property type="entry name" value="TPR-like_helical_dom_sf"/>
</dbReference>
<reference evidence="9 10" key="1">
    <citation type="submission" date="2015-01" db="EMBL/GenBank/DDBJ databases">
        <authorList>
            <person name="MANFREDI Pablo"/>
        </authorList>
    </citation>
    <scope>NUCLEOTIDE SEQUENCE [LARGE SCALE GENOMIC DNA]</scope>
    <source>
        <strain evidence="9 10">Ccy74</strain>
    </source>
</reference>
<dbReference type="SUPFAM" id="SSF48452">
    <property type="entry name" value="TPR-like"/>
    <property type="match status" value="1"/>
</dbReference>
<evidence type="ECO:0000313" key="9">
    <source>
        <dbReference type="EMBL" id="CEN36641.1"/>
    </source>
</evidence>
<organism evidence="9 10">
    <name type="scientific">Capnocytophaga cynodegmi</name>
    <dbReference type="NCBI Taxonomy" id="28189"/>
    <lineage>
        <taxon>Bacteria</taxon>
        <taxon>Pseudomonadati</taxon>
        <taxon>Bacteroidota</taxon>
        <taxon>Flavobacteriia</taxon>
        <taxon>Flavobacteriales</taxon>
        <taxon>Flavobacteriaceae</taxon>
        <taxon>Capnocytophaga</taxon>
    </lineage>
</organism>
<dbReference type="Pfam" id="PF07980">
    <property type="entry name" value="SusD_RagB"/>
    <property type="match status" value="1"/>
</dbReference>
<dbReference type="Proteomes" id="UP000038083">
    <property type="component" value="Unassembled WGS sequence"/>
</dbReference>
<comment type="similarity">
    <text evidence="2">Belongs to the SusD family.</text>
</comment>
<feature type="signal peptide" evidence="7">
    <location>
        <begin position="1"/>
        <end position="26"/>
    </location>
</feature>
<dbReference type="Gene3D" id="1.25.40.390">
    <property type="match status" value="1"/>
</dbReference>